<dbReference type="CDD" id="cd06261">
    <property type="entry name" value="TM_PBP2"/>
    <property type="match status" value="1"/>
</dbReference>
<dbReference type="SUPFAM" id="SSF160964">
    <property type="entry name" value="MalF N-terminal region-like"/>
    <property type="match status" value="1"/>
</dbReference>
<keyword evidence="5 7" id="KW-1133">Transmembrane helix</keyword>
<proteinExistence type="inferred from homology"/>
<feature type="transmembrane region" description="Helical" evidence="7">
    <location>
        <begin position="6"/>
        <end position="26"/>
    </location>
</feature>
<evidence type="ECO:0000256" key="1">
    <source>
        <dbReference type="ARBA" id="ARBA00004651"/>
    </source>
</evidence>
<keyword evidence="3" id="KW-1003">Cell membrane</keyword>
<feature type="transmembrane region" description="Helical" evidence="7">
    <location>
        <begin position="309"/>
        <end position="328"/>
    </location>
</feature>
<evidence type="ECO:0000313" key="9">
    <source>
        <dbReference type="EMBL" id="MDQ1185098.1"/>
    </source>
</evidence>
<evidence type="ECO:0000313" key="10">
    <source>
        <dbReference type="Proteomes" id="UP001224781"/>
    </source>
</evidence>
<name>A0ABU0UJH5_9HYPH</name>
<dbReference type="Gene3D" id="1.10.3720.10">
    <property type="entry name" value="MetI-like"/>
    <property type="match status" value="1"/>
</dbReference>
<keyword evidence="10" id="KW-1185">Reference proteome</keyword>
<dbReference type="InterPro" id="IPR035906">
    <property type="entry name" value="MetI-like_sf"/>
</dbReference>
<organism evidence="9 10">
    <name type="scientific">Agrobacterium larrymoorei</name>
    <dbReference type="NCBI Taxonomy" id="160699"/>
    <lineage>
        <taxon>Bacteria</taxon>
        <taxon>Pseudomonadati</taxon>
        <taxon>Pseudomonadota</taxon>
        <taxon>Alphaproteobacteria</taxon>
        <taxon>Hyphomicrobiales</taxon>
        <taxon>Rhizobiaceae</taxon>
        <taxon>Rhizobium/Agrobacterium group</taxon>
        <taxon>Agrobacterium</taxon>
    </lineage>
</organism>
<keyword evidence="6 7" id="KW-0472">Membrane</keyword>
<evidence type="ECO:0000259" key="8">
    <source>
        <dbReference type="PROSITE" id="PS50928"/>
    </source>
</evidence>
<evidence type="ECO:0000256" key="6">
    <source>
        <dbReference type="ARBA" id="ARBA00023136"/>
    </source>
</evidence>
<sequence>MMITQIVSALGVVIVGVFACAAYYWLSDKALQFIFPVKDGDVIHASRNLNRRAAIRPWLFVGPALLLLAVYLVYPVVATFILSFYDRTGTNYVGSANYVWAFYDAGFRQSIFNNILWLAVVPAACTFLGLVIAVMTDRIWWGNVAKSIVFMPMAISFVGASVIWKFIYEYRGEGQTQIGLLNALVEFFGGNPQVWISMPFWNNFFLMVILIWIQTGFAMVILSAALRGIPEETIEAAVIDGANGWQIFWKIMVPQIWGTIAVVWTTITILVLKVFDIVLTMTNGQWNTMVLANLMFDWMFRGGGDSGRSAVIALVIMAAVTPIMIWNIRQANREMEGR</sequence>
<dbReference type="Proteomes" id="UP001224781">
    <property type="component" value="Unassembled WGS sequence"/>
</dbReference>
<gene>
    <name evidence="9" type="ORF">QE408_002241</name>
</gene>
<comment type="caution">
    <text evidence="9">The sequence shown here is derived from an EMBL/GenBank/DDBJ whole genome shotgun (WGS) entry which is preliminary data.</text>
</comment>
<reference evidence="9 10" key="1">
    <citation type="submission" date="2023-07" db="EMBL/GenBank/DDBJ databases">
        <title>Functional and genomic diversity of the sorghum phyllosphere microbiome.</title>
        <authorList>
            <person name="Shade A."/>
        </authorList>
    </citation>
    <scope>NUCLEOTIDE SEQUENCE [LARGE SCALE GENOMIC DNA]</scope>
    <source>
        <strain evidence="9 10">SORGH_AS_1126</strain>
    </source>
</reference>
<comment type="subcellular location">
    <subcellularLocation>
        <location evidence="1 7">Cell membrane</location>
        <topology evidence="1 7">Multi-pass membrane protein</topology>
    </subcellularLocation>
</comment>
<dbReference type="InterPro" id="IPR051393">
    <property type="entry name" value="ABC_transporter_permease"/>
</dbReference>
<keyword evidence="4 7" id="KW-0812">Transmembrane</keyword>
<keyword evidence="2 7" id="KW-0813">Transport</keyword>
<evidence type="ECO:0000256" key="4">
    <source>
        <dbReference type="ARBA" id="ARBA00022692"/>
    </source>
</evidence>
<comment type="similarity">
    <text evidence="7">Belongs to the binding-protein-dependent transport system permease family.</text>
</comment>
<dbReference type="PROSITE" id="PS50928">
    <property type="entry name" value="ABC_TM1"/>
    <property type="match status" value="1"/>
</dbReference>
<feature type="transmembrane region" description="Helical" evidence="7">
    <location>
        <begin position="58"/>
        <end position="85"/>
    </location>
</feature>
<feature type="transmembrane region" description="Helical" evidence="7">
    <location>
        <begin position="148"/>
        <end position="167"/>
    </location>
</feature>
<accession>A0ABU0UJH5</accession>
<dbReference type="InterPro" id="IPR000515">
    <property type="entry name" value="MetI-like"/>
</dbReference>
<protein>
    <submittedName>
        <fullName evidence="9">Alpha-glucoside transport system permease protein</fullName>
    </submittedName>
</protein>
<dbReference type="SUPFAM" id="SSF161098">
    <property type="entry name" value="MetI-like"/>
    <property type="match status" value="1"/>
</dbReference>
<dbReference type="PANTHER" id="PTHR30193:SF18">
    <property type="entry name" value="OSMOPROTECTIVE COMPOUNDS UPTAKE PERMEASE PROTEIN GGTC"/>
    <property type="match status" value="1"/>
</dbReference>
<feature type="domain" description="ABC transmembrane type-1" evidence="8">
    <location>
        <begin position="111"/>
        <end position="327"/>
    </location>
</feature>
<dbReference type="Pfam" id="PF00528">
    <property type="entry name" value="BPD_transp_1"/>
    <property type="match status" value="1"/>
</dbReference>
<feature type="transmembrane region" description="Helical" evidence="7">
    <location>
        <begin position="204"/>
        <end position="226"/>
    </location>
</feature>
<dbReference type="PANTHER" id="PTHR30193">
    <property type="entry name" value="ABC TRANSPORTER PERMEASE PROTEIN"/>
    <property type="match status" value="1"/>
</dbReference>
<feature type="transmembrane region" description="Helical" evidence="7">
    <location>
        <begin position="247"/>
        <end position="272"/>
    </location>
</feature>
<evidence type="ECO:0000256" key="3">
    <source>
        <dbReference type="ARBA" id="ARBA00022475"/>
    </source>
</evidence>
<evidence type="ECO:0000256" key="7">
    <source>
        <dbReference type="RuleBase" id="RU363032"/>
    </source>
</evidence>
<evidence type="ECO:0000256" key="5">
    <source>
        <dbReference type="ARBA" id="ARBA00022989"/>
    </source>
</evidence>
<feature type="transmembrane region" description="Helical" evidence="7">
    <location>
        <begin position="115"/>
        <end position="136"/>
    </location>
</feature>
<dbReference type="EMBL" id="JAUTBL010000002">
    <property type="protein sequence ID" value="MDQ1185098.1"/>
    <property type="molecule type" value="Genomic_DNA"/>
</dbReference>
<evidence type="ECO:0000256" key="2">
    <source>
        <dbReference type="ARBA" id="ARBA00022448"/>
    </source>
</evidence>